<evidence type="ECO:0000259" key="2">
    <source>
        <dbReference type="Pfam" id="PF02272"/>
    </source>
</evidence>
<feature type="domain" description="DHHA1" evidence="2">
    <location>
        <begin position="234"/>
        <end position="317"/>
    </location>
</feature>
<reference evidence="3" key="1">
    <citation type="submission" date="2020-10" db="EMBL/GenBank/DDBJ databases">
        <authorList>
            <person name="Gilroy R."/>
        </authorList>
    </citation>
    <scope>NUCLEOTIDE SEQUENCE</scope>
    <source>
        <strain evidence="3">CHK154-7741</strain>
    </source>
</reference>
<dbReference type="PANTHER" id="PTHR47618:SF1">
    <property type="entry name" value="BIFUNCTIONAL OLIGORIBONUCLEASE AND PAP PHOSPHATASE NRNA"/>
    <property type="match status" value="1"/>
</dbReference>
<dbReference type="Pfam" id="PF02272">
    <property type="entry name" value="DHHA1"/>
    <property type="match status" value="1"/>
</dbReference>
<proteinExistence type="predicted"/>
<feature type="domain" description="DDH" evidence="1">
    <location>
        <begin position="15"/>
        <end position="151"/>
    </location>
</feature>
<gene>
    <name evidence="3" type="ORF">IAD26_08250</name>
</gene>
<dbReference type="AlphaFoldDB" id="A0A9D1N0Z2"/>
<dbReference type="Pfam" id="PF01368">
    <property type="entry name" value="DHH"/>
    <property type="match status" value="1"/>
</dbReference>
<dbReference type="PANTHER" id="PTHR47618">
    <property type="entry name" value="BIFUNCTIONAL OLIGORIBONUCLEASE AND PAP PHOSPHATASE NRNA"/>
    <property type="match status" value="1"/>
</dbReference>
<evidence type="ECO:0000313" key="4">
    <source>
        <dbReference type="Proteomes" id="UP000886748"/>
    </source>
</evidence>
<name>A0A9D1N0Z2_9CLOT</name>
<sequence length="319" mass="35170">MDFNSFKDTITQAQSIVILSHVNPDGDTLGTMCALYNAIKTNFAKEADMVYAGIIPEIYHFLPDIDKAKPAKDLAGKKYDLAIAVDVAAKDRMTDGLGIFDSAKKRINIDHHKTNNNYGDINFVRGDASCAGEVLLDICEALALKIDKKTAWGIYTALLTDTGGFRYENTQAVTLEKAARVIQYGADPALISRYCYESKPKNMVMLHANCMVNAKFYDDNKIACVCITNADMAKFQAKNDYTEGIVEDLRRIDTTEVSFVLKEVDDNTTKASLRSKSTDVSEIAQVFGGGGHKFAAGCTIRKPINIACDKMLDEIRKVL</sequence>
<protein>
    <submittedName>
        <fullName evidence="3">Bifunctional oligoribonuclease/PAP phosphatase NrnA</fullName>
    </submittedName>
</protein>
<comment type="caution">
    <text evidence="3">The sequence shown here is derived from an EMBL/GenBank/DDBJ whole genome shotgun (WGS) entry which is preliminary data.</text>
</comment>
<dbReference type="InterPro" id="IPR001667">
    <property type="entry name" value="DDH_dom"/>
</dbReference>
<reference evidence="3" key="2">
    <citation type="journal article" date="2021" name="PeerJ">
        <title>Extensive microbial diversity within the chicken gut microbiome revealed by metagenomics and culture.</title>
        <authorList>
            <person name="Gilroy R."/>
            <person name="Ravi A."/>
            <person name="Getino M."/>
            <person name="Pursley I."/>
            <person name="Horton D.L."/>
            <person name="Alikhan N.F."/>
            <person name="Baker D."/>
            <person name="Gharbi K."/>
            <person name="Hall N."/>
            <person name="Watson M."/>
            <person name="Adriaenssens E.M."/>
            <person name="Foster-Nyarko E."/>
            <person name="Jarju S."/>
            <person name="Secka A."/>
            <person name="Antonio M."/>
            <person name="Oren A."/>
            <person name="Chaudhuri R.R."/>
            <person name="La Ragione R."/>
            <person name="Hildebrand F."/>
            <person name="Pallen M.J."/>
        </authorList>
    </citation>
    <scope>NUCLEOTIDE SEQUENCE</scope>
    <source>
        <strain evidence="3">CHK154-7741</strain>
    </source>
</reference>
<dbReference type="EMBL" id="DVOD01000059">
    <property type="protein sequence ID" value="HIU93107.1"/>
    <property type="molecule type" value="Genomic_DNA"/>
</dbReference>
<evidence type="ECO:0000259" key="1">
    <source>
        <dbReference type="Pfam" id="PF01368"/>
    </source>
</evidence>
<dbReference type="GO" id="GO:0003676">
    <property type="term" value="F:nucleic acid binding"/>
    <property type="evidence" value="ECO:0007669"/>
    <property type="project" value="InterPro"/>
</dbReference>
<evidence type="ECO:0000313" key="3">
    <source>
        <dbReference type="EMBL" id="HIU93107.1"/>
    </source>
</evidence>
<dbReference type="InterPro" id="IPR038763">
    <property type="entry name" value="DHH_sf"/>
</dbReference>
<dbReference type="InterPro" id="IPR003156">
    <property type="entry name" value="DHHA1_dom"/>
</dbReference>
<dbReference type="InterPro" id="IPR051319">
    <property type="entry name" value="Oligoribo/pAp-PDE_c-di-AMP_PDE"/>
</dbReference>
<dbReference type="Gene3D" id="3.10.310.30">
    <property type="match status" value="1"/>
</dbReference>
<dbReference type="Gene3D" id="3.90.1640.10">
    <property type="entry name" value="inorganic pyrophosphatase (n-terminal core)"/>
    <property type="match status" value="1"/>
</dbReference>
<organism evidence="3 4">
    <name type="scientific">Candidatus Limenecus avicola</name>
    <dbReference type="NCBI Taxonomy" id="2840847"/>
    <lineage>
        <taxon>Bacteria</taxon>
        <taxon>Bacillati</taxon>
        <taxon>Bacillota</taxon>
        <taxon>Clostridia</taxon>
        <taxon>Eubacteriales</taxon>
        <taxon>Clostridiaceae</taxon>
        <taxon>Clostridiaceae incertae sedis</taxon>
        <taxon>Candidatus Limenecus</taxon>
    </lineage>
</organism>
<dbReference type="Proteomes" id="UP000886748">
    <property type="component" value="Unassembled WGS sequence"/>
</dbReference>
<accession>A0A9D1N0Z2</accession>
<dbReference type="SUPFAM" id="SSF64182">
    <property type="entry name" value="DHH phosphoesterases"/>
    <property type="match status" value="1"/>
</dbReference>